<organism evidence="1">
    <name type="scientific">Anguilla anguilla</name>
    <name type="common">European freshwater eel</name>
    <name type="synonym">Muraena anguilla</name>
    <dbReference type="NCBI Taxonomy" id="7936"/>
    <lineage>
        <taxon>Eukaryota</taxon>
        <taxon>Metazoa</taxon>
        <taxon>Chordata</taxon>
        <taxon>Craniata</taxon>
        <taxon>Vertebrata</taxon>
        <taxon>Euteleostomi</taxon>
        <taxon>Actinopterygii</taxon>
        <taxon>Neopterygii</taxon>
        <taxon>Teleostei</taxon>
        <taxon>Anguilliformes</taxon>
        <taxon>Anguillidae</taxon>
        <taxon>Anguilla</taxon>
    </lineage>
</organism>
<reference evidence="1" key="2">
    <citation type="journal article" date="2015" name="Fish Shellfish Immunol.">
        <title>Early steps in the European eel (Anguilla anguilla)-Vibrio vulnificus interaction in the gills: Role of the RtxA13 toxin.</title>
        <authorList>
            <person name="Callol A."/>
            <person name="Pajuelo D."/>
            <person name="Ebbesson L."/>
            <person name="Teles M."/>
            <person name="MacKenzie S."/>
            <person name="Amaro C."/>
        </authorList>
    </citation>
    <scope>NUCLEOTIDE SEQUENCE</scope>
</reference>
<evidence type="ECO:0000313" key="1">
    <source>
        <dbReference type="EMBL" id="JAH51475.1"/>
    </source>
</evidence>
<proteinExistence type="predicted"/>
<dbReference type="EMBL" id="GBXM01057102">
    <property type="protein sequence ID" value="JAH51475.1"/>
    <property type="molecule type" value="Transcribed_RNA"/>
</dbReference>
<accession>A0A0E9TEZ5</accession>
<protein>
    <submittedName>
        <fullName evidence="1">Uncharacterized protein</fullName>
    </submittedName>
</protein>
<dbReference type="AlphaFoldDB" id="A0A0E9TEZ5"/>
<sequence>MLQKNLLPSLYTNDYSIENVFKNDVNMKLRKLLK</sequence>
<name>A0A0E9TEZ5_ANGAN</name>
<reference evidence="1" key="1">
    <citation type="submission" date="2014-11" db="EMBL/GenBank/DDBJ databases">
        <authorList>
            <person name="Amaro Gonzalez C."/>
        </authorList>
    </citation>
    <scope>NUCLEOTIDE SEQUENCE</scope>
</reference>